<accession>J9FWA7</accession>
<reference evidence="1" key="1">
    <citation type="journal article" date="2012" name="PLoS ONE">
        <title>Gene sets for utilization of primary and secondary nutrition supplies in the distal gut of endangered iberian lynx.</title>
        <authorList>
            <person name="Alcaide M."/>
            <person name="Messina E."/>
            <person name="Richter M."/>
            <person name="Bargiela R."/>
            <person name="Peplies J."/>
            <person name="Huws S.A."/>
            <person name="Newbold C.J."/>
            <person name="Golyshin P.N."/>
            <person name="Simon M.A."/>
            <person name="Lopez G."/>
            <person name="Yakimov M.M."/>
            <person name="Ferrer M."/>
        </authorList>
    </citation>
    <scope>NUCLEOTIDE SEQUENCE</scope>
</reference>
<name>J9FWA7_9ZZZZ</name>
<sequence>MQTRDTFFSIKLLNFRRGTEINSAEARALHQLFRTFAVV</sequence>
<organism evidence="1">
    <name type="scientific">gut metagenome</name>
    <dbReference type="NCBI Taxonomy" id="749906"/>
    <lineage>
        <taxon>unclassified sequences</taxon>
        <taxon>metagenomes</taxon>
        <taxon>organismal metagenomes</taxon>
    </lineage>
</organism>
<dbReference type="AlphaFoldDB" id="J9FWA7"/>
<evidence type="ECO:0000313" key="1">
    <source>
        <dbReference type="EMBL" id="EJW99286.1"/>
    </source>
</evidence>
<dbReference type="EMBL" id="AMCI01003875">
    <property type="protein sequence ID" value="EJW99286.1"/>
    <property type="molecule type" value="Genomic_DNA"/>
</dbReference>
<protein>
    <submittedName>
        <fullName evidence="1">Uncharacterized protein</fullName>
    </submittedName>
</protein>
<gene>
    <name evidence="1" type="ORF">EVA_12604</name>
</gene>
<comment type="caution">
    <text evidence="1">The sequence shown here is derived from an EMBL/GenBank/DDBJ whole genome shotgun (WGS) entry which is preliminary data.</text>
</comment>
<proteinExistence type="predicted"/>